<sequence>MERKSDDTHRNGTIADHHLPGAGSPRGPVDAGRHHVLALERAVVGVDAGVDVFARRSLRDLDHAAARGPRAGGGRRRRRVVGLVDLGAVGGRRRLPEHDARRRTARLLDALVVVDGVVVAPVRHQLDVVFGLQQDAAALLDHHQLVRASAQCIVDRTAQLAPAPLGLQEVPREDHHDAAGSSRRFEKLQMRGVLRQVPLGRDVARHKLRVLGRVHQDGVVQLLGVFAAWPKHAHAVAREQPEAERLAKDEHDQQEDEQAGEDERPGQQEDVRLREPIGQDGAAGVEVAARRAHVKVQLAVHTVVHAVHVLHVLHDDRVVRHERGQLLEEPAPAAPLVAPERERLQTLQLCRLQLKQGHRRQPVPVDPEHPQRVQRRKRPIGDRLDGVVLQVQLPQQAQVLELVPVDALQGVVLQMQHLERRQPRKRSVLDGGDAARVRVQHLQVLAPDERVVLQLREVIAVQVHLGGVHRHGPRTAGPLRLLPTAAVHHQVQFDGHVISQSHASKSQQWQRAKQCVSYRHRKSFGLSDTIGRMGEPRACGMMHSTFGRSMIFGCWRVVRLLTRCIHSIEQSHSNGLPPR</sequence>
<feature type="compositionally biased region" description="Basic and acidic residues" evidence="1">
    <location>
        <begin position="236"/>
        <end position="251"/>
    </location>
</feature>
<proteinExistence type="predicted"/>
<reference evidence="2" key="1">
    <citation type="submission" date="2022-08" db="UniProtKB">
        <authorList>
            <consortium name="EnsemblMetazoa"/>
        </authorList>
    </citation>
    <scope>IDENTIFICATION</scope>
    <source>
        <strain evidence="2">EBRO</strain>
    </source>
</reference>
<dbReference type="VEuPathDB" id="VectorBase:AATE014837"/>
<evidence type="ECO:0000313" key="2">
    <source>
        <dbReference type="EnsemblMetazoa" id="AATE014837-PA.1"/>
    </source>
</evidence>
<dbReference type="AlphaFoldDB" id="A0A182JB88"/>
<feature type="region of interest" description="Disordered" evidence="1">
    <location>
        <begin position="236"/>
        <end position="278"/>
    </location>
</feature>
<accession>A0A182JB88</accession>
<dbReference type="EnsemblMetazoa" id="AATE014837-RA">
    <property type="protein sequence ID" value="AATE014837-PA.1"/>
    <property type="gene ID" value="AATE014837"/>
</dbReference>
<evidence type="ECO:0000256" key="1">
    <source>
        <dbReference type="SAM" id="MobiDB-lite"/>
    </source>
</evidence>
<feature type="region of interest" description="Disordered" evidence="1">
    <location>
        <begin position="1"/>
        <end position="31"/>
    </location>
</feature>
<feature type="compositionally biased region" description="Basic and acidic residues" evidence="1">
    <location>
        <begin position="261"/>
        <end position="277"/>
    </location>
</feature>
<organism evidence="2">
    <name type="scientific">Anopheles atroparvus</name>
    <name type="common">European mosquito</name>
    <dbReference type="NCBI Taxonomy" id="41427"/>
    <lineage>
        <taxon>Eukaryota</taxon>
        <taxon>Metazoa</taxon>
        <taxon>Ecdysozoa</taxon>
        <taxon>Arthropoda</taxon>
        <taxon>Hexapoda</taxon>
        <taxon>Insecta</taxon>
        <taxon>Pterygota</taxon>
        <taxon>Neoptera</taxon>
        <taxon>Endopterygota</taxon>
        <taxon>Diptera</taxon>
        <taxon>Nematocera</taxon>
        <taxon>Culicoidea</taxon>
        <taxon>Culicidae</taxon>
        <taxon>Anophelinae</taxon>
        <taxon>Anopheles</taxon>
    </lineage>
</organism>
<name>A0A182JB88_ANOAO</name>
<protein>
    <submittedName>
        <fullName evidence="2">Uncharacterized protein</fullName>
    </submittedName>
</protein>
<feature type="compositionally biased region" description="Basic and acidic residues" evidence="1">
    <location>
        <begin position="1"/>
        <end position="19"/>
    </location>
</feature>